<accession>A0A8J4ETK4</accession>
<evidence type="ECO:0000313" key="1">
    <source>
        <dbReference type="EMBL" id="GIL46316.1"/>
    </source>
</evidence>
<evidence type="ECO:0008006" key="3">
    <source>
        <dbReference type="Google" id="ProtNLM"/>
    </source>
</evidence>
<name>A0A8J4ETK4_9CHLO</name>
<organism evidence="1 2">
    <name type="scientific">Volvox africanus</name>
    <dbReference type="NCBI Taxonomy" id="51714"/>
    <lineage>
        <taxon>Eukaryota</taxon>
        <taxon>Viridiplantae</taxon>
        <taxon>Chlorophyta</taxon>
        <taxon>core chlorophytes</taxon>
        <taxon>Chlorophyceae</taxon>
        <taxon>CS clade</taxon>
        <taxon>Chlamydomonadales</taxon>
        <taxon>Volvocaceae</taxon>
        <taxon>Volvox</taxon>
    </lineage>
</organism>
<dbReference type="AlphaFoldDB" id="A0A8J4ETK4"/>
<evidence type="ECO:0000313" key="2">
    <source>
        <dbReference type="Proteomes" id="UP000747399"/>
    </source>
</evidence>
<feature type="non-terminal residue" evidence="1">
    <location>
        <position position="134"/>
    </location>
</feature>
<sequence>MIICIYIHRSCVLETYTCIFSSVAKLFISTLVCAARLNNKFYCEHCGQGNGAPPDVCGNPFQDSRGVNFTDPTSWFDGFKATWQSGQKVDITITLSTNHGGRMAVRLCPRDRFGIYPSCFSEPANQLRRVSTDP</sequence>
<dbReference type="EMBL" id="BNCO01000003">
    <property type="protein sequence ID" value="GIL46316.1"/>
    <property type="molecule type" value="Genomic_DNA"/>
</dbReference>
<comment type="caution">
    <text evidence="1">The sequence shown here is derived from an EMBL/GenBank/DDBJ whole genome shotgun (WGS) entry which is preliminary data.</text>
</comment>
<proteinExistence type="predicted"/>
<gene>
    <name evidence="1" type="ORF">Vafri_3328</name>
</gene>
<reference evidence="1" key="1">
    <citation type="journal article" date="2021" name="Proc. Natl. Acad. Sci. U.S.A.">
        <title>Three genomes in the algal genus Volvox reveal the fate of a haploid sex-determining region after a transition to homothallism.</title>
        <authorList>
            <person name="Yamamoto K."/>
            <person name="Hamaji T."/>
            <person name="Kawai-Toyooka H."/>
            <person name="Matsuzaki R."/>
            <person name="Takahashi F."/>
            <person name="Nishimura Y."/>
            <person name="Kawachi M."/>
            <person name="Noguchi H."/>
            <person name="Minakuchi Y."/>
            <person name="Umen J.G."/>
            <person name="Toyoda A."/>
            <person name="Nozaki H."/>
        </authorList>
    </citation>
    <scope>NUCLEOTIDE SEQUENCE</scope>
    <source>
        <strain evidence="1">NIES-3780</strain>
    </source>
</reference>
<keyword evidence="2" id="KW-1185">Reference proteome</keyword>
<protein>
    <recommendedName>
        <fullName evidence="3">Chitin-binding type-4 domain-containing protein</fullName>
    </recommendedName>
</protein>
<dbReference type="Proteomes" id="UP000747399">
    <property type="component" value="Unassembled WGS sequence"/>
</dbReference>